<organism evidence="3 4">
    <name type="scientific">Galerina marginata (strain CBS 339.88)</name>
    <dbReference type="NCBI Taxonomy" id="685588"/>
    <lineage>
        <taxon>Eukaryota</taxon>
        <taxon>Fungi</taxon>
        <taxon>Dikarya</taxon>
        <taxon>Basidiomycota</taxon>
        <taxon>Agaricomycotina</taxon>
        <taxon>Agaricomycetes</taxon>
        <taxon>Agaricomycetidae</taxon>
        <taxon>Agaricales</taxon>
        <taxon>Agaricineae</taxon>
        <taxon>Strophariaceae</taxon>
        <taxon>Galerina</taxon>
    </lineage>
</organism>
<feature type="compositionally biased region" description="Basic residues" evidence="2">
    <location>
        <begin position="30"/>
        <end position="44"/>
    </location>
</feature>
<dbReference type="OrthoDB" id="1924260at2759"/>
<keyword evidence="1" id="KW-0175">Coiled coil</keyword>
<proteinExistence type="predicted"/>
<keyword evidence="4" id="KW-1185">Reference proteome</keyword>
<dbReference type="STRING" id="685588.A0A067S897"/>
<dbReference type="AlphaFoldDB" id="A0A067S897"/>
<sequence>MQNTQLSRPVRSFFSLLLARLSHLPRQALRHPRFPNQHHNHHLQRREAERKGEKDRRQTAPCEMWKYGGSGSDGINIRFSLLAIVNDTYHTTSDELEFLKRERVALERRVHVLLMEERAVPEEGQYYRSTPPSCKQPRTRLRGPTAWTPREGRMPLRAGWGGTYIEILRMTHPHEAVRAWETCVREPVHAKVGLEDEFGKGVRANTHHVKRKFDDEPFIREYLQRAHRVGLLNAMMGGKRGGGSRSRSRRGRRGDHERWGSGQPPPPAPSNALPEILEDELTVKYQRIVGCLLYPAVATRPDIALSCYVAWPIQYKTNTYTDGGAYLWQANKGNQDRKTEAAIQEFTDREKMNGSIMYFILTEKLCILEINDHDQPG</sequence>
<evidence type="ECO:0000313" key="3">
    <source>
        <dbReference type="EMBL" id="KDR66157.1"/>
    </source>
</evidence>
<dbReference type="Proteomes" id="UP000027222">
    <property type="component" value="Unassembled WGS sequence"/>
</dbReference>
<feature type="region of interest" description="Disordered" evidence="2">
    <location>
        <begin position="234"/>
        <end position="273"/>
    </location>
</feature>
<feature type="region of interest" description="Disordered" evidence="2">
    <location>
        <begin position="30"/>
        <end position="65"/>
    </location>
</feature>
<dbReference type="EMBL" id="KL142426">
    <property type="protein sequence ID" value="KDR66157.1"/>
    <property type="molecule type" value="Genomic_DNA"/>
</dbReference>
<gene>
    <name evidence="3" type="ORF">GALMADRAFT_148068</name>
</gene>
<accession>A0A067S897</accession>
<dbReference type="HOGENOM" id="CLU_733714_0_0_1"/>
<evidence type="ECO:0000313" key="4">
    <source>
        <dbReference type="Proteomes" id="UP000027222"/>
    </source>
</evidence>
<feature type="region of interest" description="Disordered" evidence="2">
    <location>
        <begin position="124"/>
        <end position="145"/>
    </location>
</feature>
<evidence type="ECO:0000256" key="2">
    <source>
        <dbReference type="SAM" id="MobiDB-lite"/>
    </source>
</evidence>
<reference evidence="4" key="1">
    <citation type="journal article" date="2014" name="Proc. Natl. Acad. Sci. U.S.A.">
        <title>Extensive sampling of basidiomycete genomes demonstrates inadequacy of the white-rot/brown-rot paradigm for wood decay fungi.</title>
        <authorList>
            <person name="Riley R."/>
            <person name="Salamov A.A."/>
            <person name="Brown D.W."/>
            <person name="Nagy L.G."/>
            <person name="Floudas D."/>
            <person name="Held B.W."/>
            <person name="Levasseur A."/>
            <person name="Lombard V."/>
            <person name="Morin E."/>
            <person name="Otillar R."/>
            <person name="Lindquist E.A."/>
            <person name="Sun H."/>
            <person name="LaButti K.M."/>
            <person name="Schmutz J."/>
            <person name="Jabbour D."/>
            <person name="Luo H."/>
            <person name="Baker S.E."/>
            <person name="Pisabarro A.G."/>
            <person name="Walton J.D."/>
            <person name="Blanchette R.A."/>
            <person name="Henrissat B."/>
            <person name="Martin F."/>
            <person name="Cullen D."/>
            <person name="Hibbett D.S."/>
            <person name="Grigoriev I.V."/>
        </authorList>
    </citation>
    <scope>NUCLEOTIDE SEQUENCE [LARGE SCALE GENOMIC DNA]</scope>
    <source>
        <strain evidence="4">CBS 339.88</strain>
    </source>
</reference>
<feature type="compositionally biased region" description="Basic and acidic residues" evidence="2">
    <location>
        <begin position="45"/>
        <end position="58"/>
    </location>
</feature>
<evidence type="ECO:0000256" key="1">
    <source>
        <dbReference type="SAM" id="Coils"/>
    </source>
</evidence>
<feature type="coiled-coil region" evidence="1">
    <location>
        <begin position="89"/>
        <end position="116"/>
    </location>
</feature>
<name>A0A067S897_GALM3</name>
<protein>
    <submittedName>
        <fullName evidence="3">Uncharacterized protein</fullName>
    </submittedName>
</protein>